<keyword evidence="5" id="KW-1185">Reference proteome</keyword>
<evidence type="ECO:0000313" key="4">
    <source>
        <dbReference type="EMBL" id="SHM72408.1"/>
    </source>
</evidence>
<evidence type="ECO:0000313" key="5">
    <source>
        <dbReference type="Proteomes" id="UP000186002"/>
    </source>
</evidence>
<protein>
    <recommendedName>
        <fullName evidence="1">diguanylate cyclase</fullName>
        <ecNumber evidence="1">2.7.7.65</ecNumber>
    </recommendedName>
</protein>
<dbReference type="EMBL" id="FRBW01000003">
    <property type="protein sequence ID" value="SHM72408.1"/>
    <property type="molecule type" value="Genomic_DNA"/>
</dbReference>
<evidence type="ECO:0000256" key="1">
    <source>
        <dbReference type="ARBA" id="ARBA00012528"/>
    </source>
</evidence>
<dbReference type="InterPro" id="IPR050469">
    <property type="entry name" value="Diguanylate_Cyclase"/>
</dbReference>
<accession>A0A1M7L3H7</accession>
<sequence>MAEDDDFKRTIVYGESAISYIKRNSLPAYPKSYELWYTYSSGYNHGLNRAVNEILRHKGNISSEDMQQLYSKYLSPTRLGDRLNDVGSKVSKEVEGLIDSLKHSVNAASDYGLSLRKATNILPELQDPKKLEAFITMMVHATREAMVSNSKLEAQLMESKRQFEVLQTNLEAIRYESLTDELTTLGNRKHFDTALDQSIAQADHTGEPMALLLTDIDHFKRFNDTYGHQTGDQVLRLVALTTKQSVKPHDVPCRYGGEEFAIILPRSSLAEAHDVAEKIRSSVMSKELLKRSTGENLGRITVSIGISMYSRGDTAHGLVARADEALYTAKRNGRNLVVTEKDLRERTEVA</sequence>
<dbReference type="CDD" id="cd01949">
    <property type="entry name" value="GGDEF"/>
    <property type="match status" value="1"/>
</dbReference>
<feature type="domain" description="GGDEF" evidence="3">
    <location>
        <begin position="207"/>
        <end position="342"/>
    </location>
</feature>
<proteinExistence type="predicted"/>
<dbReference type="RefSeq" id="WP_073014175.1">
    <property type="nucleotide sequence ID" value="NZ_FRBW01000003.1"/>
</dbReference>
<dbReference type="STRING" id="735517.SAMN05444272_3058"/>
<reference evidence="4 5" key="1">
    <citation type="submission" date="2016-11" db="EMBL/GenBank/DDBJ databases">
        <authorList>
            <person name="Jaros S."/>
            <person name="Januszkiewicz K."/>
            <person name="Wedrychowicz H."/>
        </authorList>
    </citation>
    <scope>NUCLEOTIDE SEQUENCE [LARGE SCALE GENOMIC DNA]</scope>
    <source>
        <strain evidence="4 5">DSM 22153</strain>
    </source>
</reference>
<dbReference type="InterPro" id="IPR000160">
    <property type="entry name" value="GGDEF_dom"/>
</dbReference>
<dbReference type="AlphaFoldDB" id="A0A1M7L3H7"/>
<dbReference type="GO" id="GO:0005886">
    <property type="term" value="C:plasma membrane"/>
    <property type="evidence" value="ECO:0007669"/>
    <property type="project" value="TreeGrafter"/>
</dbReference>
<organism evidence="4 5">
    <name type="scientific">Roseibium suaedae</name>
    <dbReference type="NCBI Taxonomy" id="735517"/>
    <lineage>
        <taxon>Bacteria</taxon>
        <taxon>Pseudomonadati</taxon>
        <taxon>Pseudomonadota</taxon>
        <taxon>Alphaproteobacteria</taxon>
        <taxon>Hyphomicrobiales</taxon>
        <taxon>Stappiaceae</taxon>
        <taxon>Roseibium</taxon>
    </lineage>
</organism>
<dbReference type="Pfam" id="PF00990">
    <property type="entry name" value="GGDEF"/>
    <property type="match status" value="1"/>
</dbReference>
<dbReference type="EC" id="2.7.7.65" evidence="1"/>
<dbReference type="SMART" id="SM00267">
    <property type="entry name" value="GGDEF"/>
    <property type="match status" value="1"/>
</dbReference>
<dbReference type="InterPro" id="IPR029787">
    <property type="entry name" value="Nucleotide_cyclase"/>
</dbReference>
<dbReference type="PANTHER" id="PTHR45138:SF9">
    <property type="entry name" value="DIGUANYLATE CYCLASE DGCM-RELATED"/>
    <property type="match status" value="1"/>
</dbReference>
<gene>
    <name evidence="4" type="ORF">SAMN05444272_3058</name>
</gene>
<evidence type="ECO:0000256" key="2">
    <source>
        <dbReference type="ARBA" id="ARBA00034247"/>
    </source>
</evidence>
<dbReference type="GO" id="GO:0052621">
    <property type="term" value="F:diguanylate cyclase activity"/>
    <property type="evidence" value="ECO:0007669"/>
    <property type="project" value="UniProtKB-EC"/>
</dbReference>
<dbReference type="GO" id="GO:0043709">
    <property type="term" value="P:cell adhesion involved in single-species biofilm formation"/>
    <property type="evidence" value="ECO:0007669"/>
    <property type="project" value="TreeGrafter"/>
</dbReference>
<name>A0A1M7L3H7_9HYPH</name>
<dbReference type="FunFam" id="3.30.70.270:FF:000001">
    <property type="entry name" value="Diguanylate cyclase domain protein"/>
    <property type="match status" value="1"/>
</dbReference>
<dbReference type="PROSITE" id="PS50887">
    <property type="entry name" value="GGDEF"/>
    <property type="match status" value="1"/>
</dbReference>
<dbReference type="NCBIfam" id="TIGR00254">
    <property type="entry name" value="GGDEF"/>
    <property type="match status" value="1"/>
</dbReference>
<dbReference type="GO" id="GO:1902201">
    <property type="term" value="P:negative regulation of bacterial-type flagellum-dependent cell motility"/>
    <property type="evidence" value="ECO:0007669"/>
    <property type="project" value="TreeGrafter"/>
</dbReference>
<comment type="catalytic activity">
    <reaction evidence="2">
        <text>2 GTP = 3',3'-c-di-GMP + 2 diphosphate</text>
        <dbReference type="Rhea" id="RHEA:24898"/>
        <dbReference type="ChEBI" id="CHEBI:33019"/>
        <dbReference type="ChEBI" id="CHEBI:37565"/>
        <dbReference type="ChEBI" id="CHEBI:58805"/>
        <dbReference type="EC" id="2.7.7.65"/>
    </reaction>
</comment>
<dbReference type="SUPFAM" id="SSF55073">
    <property type="entry name" value="Nucleotide cyclase"/>
    <property type="match status" value="1"/>
</dbReference>
<dbReference type="Proteomes" id="UP000186002">
    <property type="component" value="Unassembled WGS sequence"/>
</dbReference>
<dbReference type="OrthoDB" id="9812260at2"/>
<dbReference type="Gene3D" id="3.30.70.270">
    <property type="match status" value="1"/>
</dbReference>
<dbReference type="InterPro" id="IPR043128">
    <property type="entry name" value="Rev_trsase/Diguanyl_cyclase"/>
</dbReference>
<evidence type="ECO:0000259" key="3">
    <source>
        <dbReference type="PROSITE" id="PS50887"/>
    </source>
</evidence>
<dbReference type="PANTHER" id="PTHR45138">
    <property type="entry name" value="REGULATORY COMPONENTS OF SENSORY TRANSDUCTION SYSTEM"/>
    <property type="match status" value="1"/>
</dbReference>